<evidence type="ECO:0000313" key="2">
    <source>
        <dbReference type="EMBL" id="KGE86480.1"/>
    </source>
</evidence>
<reference evidence="2 3" key="1">
    <citation type="journal article" date="2014" name="Int. J. Syst. Evol. Microbiol.">
        <title>Phaeodactylibacter xiamenensis gen. nov., sp. nov., a member of the family Saprospiraceae isolated from the marine alga Phaeodactylum tricornutum.</title>
        <authorList>
            <person name="Chen Z.Jr."/>
            <person name="Lei X."/>
            <person name="Lai Q."/>
            <person name="Li Y."/>
            <person name="Zhang B."/>
            <person name="Zhang J."/>
            <person name="Zhang H."/>
            <person name="Yang L."/>
            <person name="Zheng W."/>
            <person name="Tian Y."/>
            <person name="Yu Z."/>
            <person name="Xu H.Jr."/>
            <person name="Zheng T."/>
        </authorList>
    </citation>
    <scope>NUCLEOTIDE SEQUENCE [LARGE SCALE GENOMIC DNA]</scope>
    <source>
        <strain evidence="2 3">KD52</strain>
    </source>
</reference>
<keyword evidence="3" id="KW-1185">Reference proteome</keyword>
<dbReference type="Proteomes" id="UP000029736">
    <property type="component" value="Unassembled WGS sequence"/>
</dbReference>
<keyword evidence="1" id="KW-1133">Transmembrane helix</keyword>
<gene>
    <name evidence="2" type="ORF">IX84_22165</name>
</gene>
<sequence length="322" mass="36647">MDQKYSIEDIEAYLMGVMPPGKRAVFEAALEKDEMLQIQFEQVKKQVEVYRYLRKQALRQKFEIWRADGTITPLPSKADPVSDTSTKYRPWIWTGVVFLLLAILGVIVCEMSSAATLTNEKAEEAQPSKDTVTKKRQFPLEVLADTVEINEAQPEKTLPPDAKVQAKERNVPIAEIEEKDNTLQLEVKGQHNQFMASVFNVYRASSEEADSIETSIQELYNKGDFETLSSIVPDSMHFLKGIVLFKTGTYEEAAQSYLAVDDVFRKHDAQYLALLSYVAQLPNNCDAYMELLKEILEEEGHSYMDRVEELAAKVKANRLCQD</sequence>
<feature type="transmembrane region" description="Helical" evidence="1">
    <location>
        <begin position="91"/>
        <end position="109"/>
    </location>
</feature>
<dbReference type="EMBL" id="JPOS01000079">
    <property type="protein sequence ID" value="KGE86480.1"/>
    <property type="molecule type" value="Genomic_DNA"/>
</dbReference>
<accession>A0A098S2X0</accession>
<dbReference type="AlphaFoldDB" id="A0A098S2X0"/>
<organism evidence="2 3">
    <name type="scientific">Phaeodactylibacter xiamenensis</name>
    <dbReference type="NCBI Taxonomy" id="1524460"/>
    <lineage>
        <taxon>Bacteria</taxon>
        <taxon>Pseudomonadati</taxon>
        <taxon>Bacteroidota</taxon>
        <taxon>Saprospiria</taxon>
        <taxon>Saprospirales</taxon>
        <taxon>Haliscomenobacteraceae</taxon>
        <taxon>Phaeodactylibacter</taxon>
    </lineage>
</organism>
<keyword evidence="1" id="KW-0812">Transmembrane</keyword>
<comment type="caution">
    <text evidence="2">The sequence shown here is derived from an EMBL/GenBank/DDBJ whole genome shotgun (WGS) entry which is preliminary data.</text>
</comment>
<protein>
    <submittedName>
        <fullName evidence="2">Uncharacterized protein</fullName>
    </submittedName>
</protein>
<proteinExistence type="predicted"/>
<dbReference type="RefSeq" id="WP_044225376.1">
    <property type="nucleotide sequence ID" value="NZ_JBKAGJ010000026.1"/>
</dbReference>
<evidence type="ECO:0000256" key="1">
    <source>
        <dbReference type="SAM" id="Phobius"/>
    </source>
</evidence>
<evidence type="ECO:0000313" key="3">
    <source>
        <dbReference type="Proteomes" id="UP000029736"/>
    </source>
</evidence>
<keyword evidence="1" id="KW-0472">Membrane</keyword>
<name>A0A098S2X0_9BACT</name>